<dbReference type="PaxDb" id="39947-A0A0P0VWH3"/>
<proteinExistence type="predicted"/>
<sequence>MVHYARSRATSYLAKTYVGSTHRSHCPSVTPTITMEHGQSPQVHSSLRHPPNHGDTERHDIGATVVQHDALGARSSPGGVTQRDALPFILGRLPGELRVTGLQELLVLDRSSPQSVLQRLRIAGRVADDDQDRGPERPFLLLGQYLQGLFS</sequence>
<gene>
    <name evidence="2" type="ordered locus">Os03g0305150</name>
    <name evidence="2" type="ORF">OSNPB_030305150</name>
</gene>
<dbReference type="Proteomes" id="UP000059680">
    <property type="component" value="Chromosome 3"/>
</dbReference>
<dbReference type="InParanoid" id="A0A0P0VWH3"/>
<dbReference type="Gramene" id="Os03t0305150-00">
    <property type="protein sequence ID" value="Os03t0305150-00"/>
    <property type="gene ID" value="Os03g0305150"/>
</dbReference>
<accession>A0A0P0VWH3</accession>
<organism evidence="2 3">
    <name type="scientific">Oryza sativa subsp. japonica</name>
    <name type="common">Rice</name>
    <dbReference type="NCBI Taxonomy" id="39947"/>
    <lineage>
        <taxon>Eukaryota</taxon>
        <taxon>Viridiplantae</taxon>
        <taxon>Streptophyta</taxon>
        <taxon>Embryophyta</taxon>
        <taxon>Tracheophyta</taxon>
        <taxon>Spermatophyta</taxon>
        <taxon>Magnoliopsida</taxon>
        <taxon>Liliopsida</taxon>
        <taxon>Poales</taxon>
        <taxon>Poaceae</taxon>
        <taxon>BOP clade</taxon>
        <taxon>Oryzoideae</taxon>
        <taxon>Oryzeae</taxon>
        <taxon>Oryzinae</taxon>
        <taxon>Oryza</taxon>
        <taxon>Oryza sativa</taxon>
    </lineage>
</organism>
<dbReference type="EMBL" id="AP014959">
    <property type="protein sequence ID" value="BAS83800.1"/>
    <property type="molecule type" value="Genomic_DNA"/>
</dbReference>
<reference evidence="2 3" key="3">
    <citation type="journal article" date="2013" name="Rice">
        <title>Improvement of the Oryza sativa Nipponbare reference genome using next generation sequence and optical map data.</title>
        <authorList>
            <person name="Kawahara Y."/>
            <person name="de la Bastide M."/>
            <person name="Hamilton J.P."/>
            <person name="Kanamori H."/>
            <person name="McCombie W.R."/>
            <person name="Ouyang S."/>
            <person name="Schwartz D.C."/>
            <person name="Tanaka T."/>
            <person name="Wu J."/>
            <person name="Zhou S."/>
            <person name="Childs K.L."/>
            <person name="Davidson R.M."/>
            <person name="Lin H."/>
            <person name="Quesada-Ocampo L."/>
            <person name="Vaillancourt B."/>
            <person name="Sakai H."/>
            <person name="Lee S.S."/>
            <person name="Kim J."/>
            <person name="Numa H."/>
            <person name="Itoh T."/>
            <person name="Buell C.R."/>
            <person name="Matsumoto T."/>
        </authorList>
    </citation>
    <scope>NUCLEOTIDE SEQUENCE [LARGE SCALE GENOMIC DNA]</scope>
    <source>
        <strain evidence="3">cv. Nipponbare</strain>
    </source>
</reference>
<evidence type="ECO:0000256" key="1">
    <source>
        <dbReference type="SAM" id="MobiDB-lite"/>
    </source>
</evidence>
<feature type="region of interest" description="Disordered" evidence="1">
    <location>
        <begin position="20"/>
        <end position="52"/>
    </location>
</feature>
<evidence type="ECO:0000313" key="3">
    <source>
        <dbReference type="Proteomes" id="UP000059680"/>
    </source>
</evidence>
<protein>
    <submittedName>
        <fullName evidence="2">Os03g0305150 protein</fullName>
    </submittedName>
</protein>
<reference evidence="2 3" key="2">
    <citation type="journal article" date="2013" name="Plant Cell Physiol.">
        <title>Rice Annotation Project Database (RAP-DB): an integrative and interactive database for rice genomics.</title>
        <authorList>
            <person name="Sakai H."/>
            <person name="Lee S.S."/>
            <person name="Tanaka T."/>
            <person name="Numa H."/>
            <person name="Kim J."/>
            <person name="Kawahara Y."/>
            <person name="Wakimoto H."/>
            <person name="Yang C.C."/>
            <person name="Iwamoto M."/>
            <person name="Abe T."/>
            <person name="Yamada Y."/>
            <person name="Muto A."/>
            <person name="Inokuchi H."/>
            <person name="Ikemura T."/>
            <person name="Matsumoto T."/>
            <person name="Sasaki T."/>
            <person name="Itoh T."/>
        </authorList>
    </citation>
    <scope>NUCLEOTIDE SEQUENCE [LARGE SCALE GENOMIC DNA]</scope>
    <source>
        <strain evidence="3">cv. Nipponbare</strain>
    </source>
</reference>
<keyword evidence="3" id="KW-1185">Reference proteome</keyword>
<reference evidence="3" key="1">
    <citation type="journal article" date="2005" name="Nature">
        <title>The map-based sequence of the rice genome.</title>
        <authorList>
            <consortium name="International rice genome sequencing project (IRGSP)"/>
            <person name="Matsumoto T."/>
            <person name="Wu J."/>
            <person name="Kanamori H."/>
            <person name="Katayose Y."/>
            <person name="Fujisawa M."/>
            <person name="Namiki N."/>
            <person name="Mizuno H."/>
            <person name="Yamamoto K."/>
            <person name="Antonio B.A."/>
            <person name="Baba T."/>
            <person name="Sakata K."/>
            <person name="Nagamura Y."/>
            <person name="Aoki H."/>
            <person name="Arikawa K."/>
            <person name="Arita K."/>
            <person name="Bito T."/>
            <person name="Chiden Y."/>
            <person name="Fujitsuka N."/>
            <person name="Fukunaka R."/>
            <person name="Hamada M."/>
            <person name="Harada C."/>
            <person name="Hayashi A."/>
            <person name="Hijishita S."/>
            <person name="Honda M."/>
            <person name="Hosokawa S."/>
            <person name="Ichikawa Y."/>
            <person name="Idonuma A."/>
            <person name="Iijima M."/>
            <person name="Ikeda M."/>
            <person name="Ikeno M."/>
            <person name="Ito K."/>
            <person name="Ito S."/>
            <person name="Ito T."/>
            <person name="Ito Y."/>
            <person name="Ito Y."/>
            <person name="Iwabuchi A."/>
            <person name="Kamiya K."/>
            <person name="Karasawa W."/>
            <person name="Kurita K."/>
            <person name="Katagiri S."/>
            <person name="Kikuta A."/>
            <person name="Kobayashi H."/>
            <person name="Kobayashi N."/>
            <person name="Machita K."/>
            <person name="Maehara T."/>
            <person name="Masukawa M."/>
            <person name="Mizubayashi T."/>
            <person name="Mukai Y."/>
            <person name="Nagasaki H."/>
            <person name="Nagata Y."/>
            <person name="Naito S."/>
            <person name="Nakashima M."/>
            <person name="Nakama Y."/>
            <person name="Nakamichi Y."/>
            <person name="Nakamura M."/>
            <person name="Meguro A."/>
            <person name="Negishi M."/>
            <person name="Ohta I."/>
            <person name="Ohta T."/>
            <person name="Okamoto M."/>
            <person name="Ono N."/>
            <person name="Saji S."/>
            <person name="Sakaguchi M."/>
            <person name="Sakai K."/>
            <person name="Shibata M."/>
            <person name="Shimokawa T."/>
            <person name="Song J."/>
            <person name="Takazaki Y."/>
            <person name="Terasawa K."/>
            <person name="Tsugane M."/>
            <person name="Tsuji K."/>
            <person name="Ueda S."/>
            <person name="Waki K."/>
            <person name="Yamagata H."/>
            <person name="Yamamoto M."/>
            <person name="Yamamoto S."/>
            <person name="Yamane H."/>
            <person name="Yoshiki S."/>
            <person name="Yoshihara R."/>
            <person name="Yukawa K."/>
            <person name="Zhong H."/>
            <person name="Yano M."/>
            <person name="Yuan Q."/>
            <person name="Ouyang S."/>
            <person name="Liu J."/>
            <person name="Jones K.M."/>
            <person name="Gansberger K."/>
            <person name="Moffat K."/>
            <person name="Hill J."/>
            <person name="Bera J."/>
            <person name="Fadrosh D."/>
            <person name="Jin S."/>
            <person name="Johri S."/>
            <person name="Kim M."/>
            <person name="Overton L."/>
            <person name="Reardon M."/>
            <person name="Tsitrin T."/>
            <person name="Vuong H."/>
            <person name="Weaver B."/>
            <person name="Ciecko A."/>
            <person name="Tallon L."/>
            <person name="Jackson J."/>
            <person name="Pai G."/>
            <person name="Aken S.V."/>
            <person name="Utterback T."/>
            <person name="Reidmuller S."/>
            <person name="Feldblyum T."/>
            <person name="Hsiao J."/>
            <person name="Zismann V."/>
            <person name="Iobst S."/>
            <person name="de Vazeille A.R."/>
            <person name="Buell C.R."/>
            <person name="Ying K."/>
            <person name="Li Y."/>
            <person name="Lu T."/>
            <person name="Huang Y."/>
            <person name="Zhao Q."/>
            <person name="Feng Q."/>
            <person name="Zhang L."/>
            <person name="Zhu J."/>
            <person name="Weng Q."/>
            <person name="Mu J."/>
            <person name="Lu Y."/>
            <person name="Fan D."/>
            <person name="Liu Y."/>
            <person name="Guan J."/>
            <person name="Zhang Y."/>
            <person name="Yu S."/>
            <person name="Liu X."/>
            <person name="Zhang Y."/>
            <person name="Hong G."/>
            <person name="Han B."/>
            <person name="Choisne N."/>
            <person name="Demange N."/>
            <person name="Orjeda G."/>
            <person name="Samain S."/>
            <person name="Cattolico L."/>
            <person name="Pelletier E."/>
            <person name="Couloux A."/>
            <person name="Segurens B."/>
            <person name="Wincker P."/>
            <person name="D'Hont A."/>
            <person name="Scarpelli C."/>
            <person name="Weissenbach J."/>
            <person name="Salanoubat M."/>
            <person name="Quetier F."/>
            <person name="Yu Y."/>
            <person name="Kim H.R."/>
            <person name="Rambo T."/>
            <person name="Currie J."/>
            <person name="Collura K."/>
            <person name="Luo M."/>
            <person name="Yang T."/>
            <person name="Ammiraju J.S.S."/>
            <person name="Engler F."/>
            <person name="Soderlund C."/>
            <person name="Wing R.A."/>
            <person name="Palmer L.E."/>
            <person name="de la Bastide M."/>
            <person name="Spiegel L."/>
            <person name="Nascimento L."/>
            <person name="Zutavern T."/>
            <person name="O'Shaughnessy A."/>
            <person name="Dike S."/>
            <person name="Dedhia N."/>
            <person name="Preston R."/>
            <person name="Balija V."/>
            <person name="McCombie W.R."/>
            <person name="Chow T."/>
            <person name="Chen H."/>
            <person name="Chung M."/>
            <person name="Chen C."/>
            <person name="Shaw J."/>
            <person name="Wu H."/>
            <person name="Hsiao K."/>
            <person name="Chao Y."/>
            <person name="Chu M."/>
            <person name="Cheng C."/>
            <person name="Hour A."/>
            <person name="Lee P."/>
            <person name="Lin S."/>
            <person name="Lin Y."/>
            <person name="Liou J."/>
            <person name="Liu S."/>
            <person name="Hsing Y."/>
            <person name="Raghuvanshi S."/>
            <person name="Mohanty A."/>
            <person name="Bharti A.K."/>
            <person name="Gaur A."/>
            <person name="Gupta V."/>
            <person name="Kumar D."/>
            <person name="Ravi V."/>
            <person name="Vij S."/>
            <person name="Kapur A."/>
            <person name="Khurana P."/>
            <person name="Khurana P."/>
            <person name="Khurana J.P."/>
            <person name="Tyagi A.K."/>
            <person name="Gaikwad K."/>
            <person name="Singh A."/>
            <person name="Dalal V."/>
            <person name="Srivastava S."/>
            <person name="Dixit A."/>
            <person name="Pal A.K."/>
            <person name="Ghazi I.A."/>
            <person name="Yadav M."/>
            <person name="Pandit A."/>
            <person name="Bhargava A."/>
            <person name="Sureshbabu K."/>
            <person name="Batra K."/>
            <person name="Sharma T.R."/>
            <person name="Mohapatra T."/>
            <person name="Singh N.K."/>
            <person name="Messing J."/>
            <person name="Nelson A.B."/>
            <person name="Fuks G."/>
            <person name="Kavchok S."/>
            <person name="Keizer G."/>
            <person name="Linton E."/>
            <person name="Llaca V."/>
            <person name="Song R."/>
            <person name="Tanyolac B."/>
            <person name="Young S."/>
            <person name="Ho-Il K."/>
            <person name="Hahn J.H."/>
            <person name="Sangsakoo G."/>
            <person name="Vanavichit A."/>
            <person name="de Mattos Luiz.A.T."/>
            <person name="Zimmer P.D."/>
            <person name="Malone G."/>
            <person name="Dellagostin O."/>
            <person name="de Oliveira A.C."/>
            <person name="Bevan M."/>
            <person name="Bancroft I."/>
            <person name="Minx P."/>
            <person name="Cordum H."/>
            <person name="Wilson R."/>
            <person name="Cheng Z."/>
            <person name="Jin W."/>
            <person name="Jiang J."/>
            <person name="Leong S.A."/>
            <person name="Iwama H."/>
            <person name="Gojobori T."/>
            <person name="Itoh T."/>
            <person name="Niimura Y."/>
            <person name="Fujii Y."/>
            <person name="Habara T."/>
            <person name="Sakai H."/>
            <person name="Sato Y."/>
            <person name="Wilson G."/>
            <person name="Kumar K."/>
            <person name="McCouch S."/>
            <person name="Juretic N."/>
            <person name="Hoen D."/>
            <person name="Wright S."/>
            <person name="Bruskiewich R."/>
            <person name="Bureau T."/>
            <person name="Miyao A."/>
            <person name="Hirochika H."/>
            <person name="Nishikawa T."/>
            <person name="Kadowaki K."/>
            <person name="Sugiura M."/>
            <person name="Burr B."/>
            <person name="Sasaki T."/>
        </authorList>
    </citation>
    <scope>NUCLEOTIDE SEQUENCE [LARGE SCALE GENOMIC DNA]</scope>
    <source>
        <strain evidence="3">cv. Nipponbare</strain>
    </source>
</reference>
<dbReference type="AlphaFoldDB" id="A0A0P0VWH3"/>
<evidence type="ECO:0000313" key="2">
    <source>
        <dbReference type="EMBL" id="BAS83800.1"/>
    </source>
</evidence>
<name>A0A0P0VWH3_ORYSJ</name>
<dbReference type="FunCoup" id="A0A0P0VWH3">
    <property type="interactions" value="331"/>
</dbReference>
<feature type="compositionally biased region" description="Polar residues" evidence="1">
    <location>
        <begin position="27"/>
        <end position="45"/>
    </location>
</feature>